<dbReference type="PROSITE" id="PS50088">
    <property type="entry name" value="ANK_REPEAT"/>
    <property type="match status" value="1"/>
</dbReference>
<accession>A0ABP0L7N0</accession>
<dbReference type="Gene3D" id="1.25.40.20">
    <property type="entry name" value="Ankyrin repeat-containing domain"/>
    <property type="match status" value="2"/>
</dbReference>
<dbReference type="SMART" id="SM00248">
    <property type="entry name" value="ANK"/>
    <property type="match status" value="8"/>
</dbReference>
<keyword evidence="2 3" id="KW-0040">ANK repeat</keyword>
<name>A0ABP0L7N0_9DINO</name>
<proteinExistence type="predicted"/>
<evidence type="ECO:0000256" key="2">
    <source>
        <dbReference type="ARBA" id="ARBA00023043"/>
    </source>
</evidence>
<evidence type="ECO:0000256" key="1">
    <source>
        <dbReference type="ARBA" id="ARBA00022737"/>
    </source>
</evidence>
<dbReference type="InterPro" id="IPR002110">
    <property type="entry name" value="Ankyrin_rpt"/>
</dbReference>
<keyword evidence="1" id="KW-0677">Repeat</keyword>
<gene>
    <name evidence="4" type="ORF">CCMP2556_LOCUS19575</name>
</gene>
<dbReference type="PANTHER" id="PTHR24198:SF165">
    <property type="entry name" value="ANKYRIN REPEAT-CONTAINING PROTEIN-RELATED"/>
    <property type="match status" value="1"/>
</dbReference>
<dbReference type="PROSITE" id="PS50297">
    <property type="entry name" value="ANK_REP_REGION"/>
    <property type="match status" value="1"/>
</dbReference>
<feature type="non-terminal residue" evidence="4">
    <location>
        <position position="716"/>
    </location>
</feature>
<dbReference type="InterPro" id="IPR036770">
    <property type="entry name" value="Ankyrin_rpt-contain_sf"/>
</dbReference>
<evidence type="ECO:0000313" key="4">
    <source>
        <dbReference type="EMBL" id="CAK9034609.1"/>
    </source>
</evidence>
<dbReference type="PANTHER" id="PTHR24198">
    <property type="entry name" value="ANKYRIN REPEAT AND PROTEIN KINASE DOMAIN-CONTAINING PROTEIN"/>
    <property type="match status" value="1"/>
</dbReference>
<evidence type="ECO:0000256" key="3">
    <source>
        <dbReference type="PROSITE-ProRule" id="PRU00023"/>
    </source>
</evidence>
<comment type="caution">
    <text evidence="4">The sequence shown here is derived from an EMBL/GenBank/DDBJ whole genome shotgun (WGS) entry which is preliminary data.</text>
</comment>
<dbReference type="Proteomes" id="UP001642484">
    <property type="component" value="Unassembled WGS sequence"/>
</dbReference>
<evidence type="ECO:0000313" key="5">
    <source>
        <dbReference type="Proteomes" id="UP001642484"/>
    </source>
</evidence>
<protein>
    <submittedName>
        <fullName evidence="4">Uncharacterized protein</fullName>
    </submittedName>
</protein>
<reference evidence="4 5" key="1">
    <citation type="submission" date="2024-02" db="EMBL/GenBank/DDBJ databases">
        <authorList>
            <person name="Chen Y."/>
            <person name="Shah S."/>
            <person name="Dougan E. K."/>
            <person name="Thang M."/>
            <person name="Chan C."/>
        </authorList>
    </citation>
    <scope>NUCLEOTIDE SEQUENCE [LARGE SCALE GENOMIC DNA]</scope>
</reference>
<dbReference type="EMBL" id="CAXAMN010011203">
    <property type="protein sequence ID" value="CAK9034609.1"/>
    <property type="molecule type" value="Genomic_DNA"/>
</dbReference>
<feature type="repeat" description="ANK" evidence="3">
    <location>
        <begin position="513"/>
        <end position="540"/>
    </location>
</feature>
<dbReference type="SUPFAM" id="SSF48403">
    <property type="entry name" value="Ankyrin repeat"/>
    <property type="match status" value="1"/>
</dbReference>
<keyword evidence="5" id="KW-1185">Reference proteome</keyword>
<organism evidence="4 5">
    <name type="scientific">Durusdinium trenchii</name>
    <dbReference type="NCBI Taxonomy" id="1381693"/>
    <lineage>
        <taxon>Eukaryota</taxon>
        <taxon>Sar</taxon>
        <taxon>Alveolata</taxon>
        <taxon>Dinophyceae</taxon>
        <taxon>Suessiales</taxon>
        <taxon>Symbiodiniaceae</taxon>
        <taxon>Durusdinium</taxon>
    </lineage>
</organism>
<sequence>MALIEAKANVEAKAEASAVEGEEDLMHTLTECHALHVMIARDVFCEEVYALLMRAGLRLSAACRNKEGEEISGLLLPRLLGNATATEECLDRLLGEEVQLMIRSPGLAYALNDFLEVLSNLHRDHEVLYRCARDIDFLINGPDVAAPTGRIDEPPPTALLFAAQVGSCEAVRLLLYAGASATQTMRQSVQLGHGRLALPAQAVHVACLRGDMVMVEQLLFFGISPDITCSGKVYAADDVQAAKELEEWTGLTLVHLTVLSRNYDLVPTLLQMDCFLETSAKRHVGGSSMSVTPLHLAVLLEDAKGCSSLMDHGAEVGEAVRQAAFARRSLREMFGGSSPIGLEDWVTAILQGPETLRSLLDQRTNPNKAFTWPRDFESAKDLLENKSLSSPELTERLKTLSTGRSYFEGVRPVQLAILFDQPWALQLLLEAGAAFEGVVREVVLDAPEDPLLQGMDLDPLMLCVRAGTLDMLEFLDQQQLLPDVNTKLGLVPDITPPFWPWKGQGNQLLWAWRGLTPLALAVLHHRADVALLLIRLGADMLMPLDHIAIEVPKHYSIADNCFRGLTPLHLCALLDLDAIALAFVGEGSGDVPLVFPNEKRPPQFKELLGATCQQLWATLESDGNPEKEPWLWHDLTPLHLAIIVKNYVTAEVLIEASTPDTLDILCSRKDVENDSEISYNRLIRKHEDHVHENCMREELWMSHFHPDNGAVDLLEL</sequence>